<gene>
    <name evidence="1" type="ORF">AAF463_09085</name>
</gene>
<reference evidence="1" key="1">
    <citation type="submission" date="2024-06" db="EMBL/GenBank/DDBJ databases">
        <title>Multiomics insights into the TNT degradation mechanism by Pantoea sp. BJ2 isolated from an ammunition destruction site.</title>
        <authorList>
            <person name="Luo J."/>
        </authorList>
    </citation>
    <scope>NUCLEOTIDE SEQUENCE</scope>
    <source>
        <strain evidence="1">BJ2</strain>
    </source>
</reference>
<accession>A0AAU7U0R4</accession>
<sequence length="53" mass="5602">MANQGQNLDAEEVGLTAKKIKIDAFLELILAGKISDATTVTAFLLARAKGLID</sequence>
<protein>
    <recommendedName>
        <fullName evidence="2">Anthranilate phosphoribosyltransferase</fullName>
    </recommendedName>
</protein>
<dbReference type="EMBL" id="CP158292">
    <property type="protein sequence ID" value="XBV46437.1"/>
    <property type="molecule type" value="Genomic_DNA"/>
</dbReference>
<dbReference type="AlphaFoldDB" id="A0AAU7U0R4"/>
<evidence type="ECO:0000313" key="1">
    <source>
        <dbReference type="EMBL" id="XBV46437.1"/>
    </source>
</evidence>
<proteinExistence type="predicted"/>
<organism evidence="1">
    <name type="scientific">Pantoea sp. BJ2</name>
    <dbReference type="NCBI Taxonomy" id="3141322"/>
    <lineage>
        <taxon>Bacteria</taxon>
        <taxon>Pseudomonadati</taxon>
        <taxon>Pseudomonadota</taxon>
        <taxon>Gammaproteobacteria</taxon>
        <taxon>Enterobacterales</taxon>
        <taxon>Erwiniaceae</taxon>
        <taxon>Pantoea</taxon>
    </lineage>
</organism>
<evidence type="ECO:0008006" key="2">
    <source>
        <dbReference type="Google" id="ProtNLM"/>
    </source>
</evidence>
<dbReference type="RefSeq" id="WP_225608150.1">
    <property type="nucleotide sequence ID" value="NZ_CP158292.1"/>
</dbReference>
<name>A0AAU7U0R4_9GAMM</name>